<dbReference type="Proteomes" id="UP000708148">
    <property type="component" value="Unassembled WGS sequence"/>
</dbReference>
<proteinExistence type="predicted"/>
<dbReference type="OrthoDB" id="575523at2759"/>
<evidence type="ECO:0000313" key="2">
    <source>
        <dbReference type="Proteomes" id="UP000708148"/>
    </source>
</evidence>
<keyword evidence="2" id="KW-1185">Reference proteome</keyword>
<gene>
    <name evidence="1" type="ORF">OSTQU699_LOCUS3878</name>
</gene>
<dbReference type="AlphaFoldDB" id="A0A8S1IWX7"/>
<comment type="caution">
    <text evidence="1">The sequence shown here is derived from an EMBL/GenBank/DDBJ whole genome shotgun (WGS) entry which is preliminary data.</text>
</comment>
<evidence type="ECO:0000313" key="1">
    <source>
        <dbReference type="EMBL" id="CAD7698516.1"/>
    </source>
</evidence>
<name>A0A8S1IWX7_9CHLO</name>
<sequence>VEFAARKAWTCFVMATLLNNVKSEELPLIGGIGSATPATDPEINRIAQQSLKLGAQGSGVAGGA</sequence>
<protein>
    <submittedName>
        <fullName evidence="1">Uncharacterized protein</fullName>
    </submittedName>
</protein>
<dbReference type="EMBL" id="CAJHUC010000844">
    <property type="protein sequence ID" value="CAD7698516.1"/>
    <property type="molecule type" value="Genomic_DNA"/>
</dbReference>
<organism evidence="1 2">
    <name type="scientific">Ostreobium quekettii</name>
    <dbReference type="NCBI Taxonomy" id="121088"/>
    <lineage>
        <taxon>Eukaryota</taxon>
        <taxon>Viridiplantae</taxon>
        <taxon>Chlorophyta</taxon>
        <taxon>core chlorophytes</taxon>
        <taxon>Ulvophyceae</taxon>
        <taxon>TCBD clade</taxon>
        <taxon>Bryopsidales</taxon>
        <taxon>Ostreobineae</taxon>
        <taxon>Ostreobiaceae</taxon>
        <taxon>Ostreobium</taxon>
    </lineage>
</organism>
<accession>A0A8S1IWX7</accession>
<reference evidence="1" key="1">
    <citation type="submission" date="2020-12" db="EMBL/GenBank/DDBJ databases">
        <authorList>
            <person name="Iha C."/>
        </authorList>
    </citation>
    <scope>NUCLEOTIDE SEQUENCE</scope>
</reference>
<feature type="non-terminal residue" evidence="1">
    <location>
        <position position="1"/>
    </location>
</feature>